<keyword evidence="5 8" id="KW-0812">Transmembrane</keyword>
<dbReference type="GO" id="GO:0005886">
    <property type="term" value="C:plasma membrane"/>
    <property type="evidence" value="ECO:0007669"/>
    <property type="project" value="UniProtKB-SubCell"/>
</dbReference>
<comment type="subcellular location">
    <subcellularLocation>
        <location evidence="1">Cell inner membrane</location>
        <topology evidence="1">Multi-pass membrane protein</topology>
    </subcellularLocation>
</comment>
<feature type="transmembrane region" description="Helical" evidence="8">
    <location>
        <begin position="376"/>
        <end position="395"/>
    </location>
</feature>
<dbReference type="FunFam" id="1.20.81.30:FF:000001">
    <property type="entry name" value="Type II secretion system protein F"/>
    <property type="match status" value="1"/>
</dbReference>
<reference evidence="10 11" key="1">
    <citation type="journal article" date="2016" name="Nat. Commun.">
        <title>Thousands of microbial genomes shed light on interconnected biogeochemical processes in an aquifer system.</title>
        <authorList>
            <person name="Anantharaman K."/>
            <person name="Brown C.T."/>
            <person name="Hug L.A."/>
            <person name="Sharon I."/>
            <person name="Castelle C.J."/>
            <person name="Probst A.J."/>
            <person name="Thomas B.C."/>
            <person name="Singh A."/>
            <person name="Wilkins M.J."/>
            <person name="Karaoz U."/>
            <person name="Brodie E.L."/>
            <person name="Williams K.H."/>
            <person name="Hubbard S.S."/>
            <person name="Banfield J.F."/>
        </authorList>
    </citation>
    <scope>NUCLEOTIDE SEQUENCE [LARGE SCALE GENOMIC DNA]</scope>
</reference>
<keyword evidence="4" id="KW-0997">Cell inner membrane</keyword>
<dbReference type="InterPro" id="IPR003004">
    <property type="entry name" value="GspF/PilC"/>
</dbReference>
<comment type="caution">
    <text evidence="10">The sequence shown here is derived from an EMBL/GenBank/DDBJ whole genome shotgun (WGS) entry which is preliminary data.</text>
</comment>
<evidence type="ECO:0000313" key="10">
    <source>
        <dbReference type="EMBL" id="OHA18231.1"/>
    </source>
</evidence>
<evidence type="ECO:0000259" key="9">
    <source>
        <dbReference type="Pfam" id="PF00482"/>
    </source>
</evidence>
<keyword evidence="7 8" id="KW-0472">Membrane</keyword>
<dbReference type="Pfam" id="PF00482">
    <property type="entry name" value="T2SSF"/>
    <property type="match status" value="2"/>
</dbReference>
<dbReference type="InterPro" id="IPR018076">
    <property type="entry name" value="T2SS_GspF_dom"/>
</dbReference>
<dbReference type="PRINTS" id="PR00812">
    <property type="entry name" value="BCTERIALGSPF"/>
</dbReference>
<dbReference type="AlphaFoldDB" id="A0A1G2M5C1"/>
<feature type="domain" description="Type II secretion system protein GspF" evidence="9">
    <location>
        <begin position="272"/>
        <end position="393"/>
    </location>
</feature>
<keyword evidence="6 8" id="KW-1133">Transmembrane helix</keyword>
<dbReference type="PANTHER" id="PTHR30012:SF0">
    <property type="entry name" value="TYPE II SECRETION SYSTEM PROTEIN F-RELATED"/>
    <property type="match status" value="1"/>
</dbReference>
<keyword evidence="3" id="KW-1003">Cell membrane</keyword>
<dbReference type="Gene3D" id="1.20.81.30">
    <property type="entry name" value="Type II secretion system (T2SS), domain F"/>
    <property type="match status" value="2"/>
</dbReference>
<comment type="similarity">
    <text evidence="2">Belongs to the GSP F family.</text>
</comment>
<accession>A0A1G2M5C1</accession>
<name>A0A1G2M5C1_9BACT</name>
<evidence type="ECO:0000256" key="8">
    <source>
        <dbReference type="SAM" id="Phobius"/>
    </source>
</evidence>
<feature type="transmembrane region" description="Helical" evidence="8">
    <location>
        <begin position="221"/>
        <end position="240"/>
    </location>
</feature>
<evidence type="ECO:0000256" key="1">
    <source>
        <dbReference type="ARBA" id="ARBA00004429"/>
    </source>
</evidence>
<feature type="domain" description="Type II secretion system protein GspF" evidence="9">
    <location>
        <begin position="69"/>
        <end position="191"/>
    </location>
</feature>
<evidence type="ECO:0000256" key="2">
    <source>
        <dbReference type="ARBA" id="ARBA00005745"/>
    </source>
</evidence>
<dbReference type="Proteomes" id="UP000178873">
    <property type="component" value="Unassembled WGS sequence"/>
</dbReference>
<protein>
    <recommendedName>
        <fullName evidence="9">Type II secretion system protein GspF domain-containing protein</fullName>
    </recommendedName>
</protein>
<dbReference type="PANTHER" id="PTHR30012">
    <property type="entry name" value="GENERAL SECRETION PATHWAY PROTEIN"/>
    <property type="match status" value="1"/>
</dbReference>
<evidence type="ECO:0000313" key="11">
    <source>
        <dbReference type="Proteomes" id="UP000178873"/>
    </source>
</evidence>
<dbReference type="InterPro" id="IPR042094">
    <property type="entry name" value="T2SS_GspF_sf"/>
</dbReference>
<gene>
    <name evidence="10" type="ORF">A2664_02055</name>
</gene>
<evidence type="ECO:0000256" key="7">
    <source>
        <dbReference type="ARBA" id="ARBA00023136"/>
    </source>
</evidence>
<evidence type="ECO:0000256" key="4">
    <source>
        <dbReference type="ARBA" id="ARBA00022519"/>
    </source>
</evidence>
<dbReference type="STRING" id="1802301.A2664_02055"/>
<evidence type="ECO:0000256" key="3">
    <source>
        <dbReference type="ARBA" id="ARBA00022475"/>
    </source>
</evidence>
<dbReference type="EMBL" id="MHRF01000007">
    <property type="protein sequence ID" value="OHA18231.1"/>
    <property type="molecule type" value="Genomic_DNA"/>
</dbReference>
<proteinExistence type="inferred from homology"/>
<organism evidence="10 11">
    <name type="scientific">Candidatus Taylorbacteria bacterium RIFCSPHIGHO2_01_FULL_46_22b</name>
    <dbReference type="NCBI Taxonomy" id="1802301"/>
    <lineage>
        <taxon>Bacteria</taxon>
        <taxon>Candidatus Tayloriibacteriota</taxon>
    </lineage>
</organism>
<sequence length="402" mass="44250">MLFKYEAVDPRGDRQQGTIDAYSADAAINAIQHRGLVITSIKGAGESSFMKLEVSLLNRVSNKDIVILSRQMSTLFNAQVSALRVFSLLAAESHNPELRKHMVEVADDLQAGSSISKALSKHPKIFSDFYVNMVRAGEESGKLDQTFSYLADYLDRTYEVTSKVKNALVYPAFVVFVFIGVMVFMLTSIIPKISEIIESAGQDIPIYTKIVIGISRLLTEYGLWVLIVLVIGGIFTFRYGRTESGKFFFSKLRLSTPYLGDLYRKMYLSRIADNMNTMLSSAIPIVKTLDVTAAVVGDVTYEKIIKEVVDAVRVGSSVSLAFSAHKEVPTILVQMIKVGEETGELGNILNTLAKFYTREVNNAVDTVISLIEPAMIILLAVGVGILLASVLVPIYNLTSSIN</sequence>
<evidence type="ECO:0000256" key="6">
    <source>
        <dbReference type="ARBA" id="ARBA00022989"/>
    </source>
</evidence>
<evidence type="ECO:0000256" key="5">
    <source>
        <dbReference type="ARBA" id="ARBA00022692"/>
    </source>
</evidence>
<feature type="transmembrane region" description="Helical" evidence="8">
    <location>
        <begin position="168"/>
        <end position="190"/>
    </location>
</feature>